<evidence type="ECO:0000256" key="1">
    <source>
        <dbReference type="SAM" id="Phobius"/>
    </source>
</evidence>
<gene>
    <name evidence="3" type="ORF">EWB00_005862</name>
</gene>
<dbReference type="AlphaFoldDB" id="A0A4Z2D0F5"/>
<evidence type="ECO:0000313" key="3">
    <source>
        <dbReference type="EMBL" id="TNN09985.1"/>
    </source>
</evidence>
<sequence>MFRREFNCLPCIVLYILVNIYNSNCHENVNLANNFNPVSGKSTFWLTQERNNSLLFQWDPFDNLDNSVLHLESHNHKTERKLSRRTKFGVLQTIGKACQPEEYTITQYTNLLNVLTIGIGETTKETRKLNYTLVPRVSNVRFETKNGKLPYIIWELNDAYCSLSDKINIFKKDSTGFHQMYSLPISSRKFEFSQALEDQEDIIIVISHKDKFGLFVLGKYDIRPKTTDQPLNVSMKMKINKEVTTESVLLSRQTLELILIAVIYLLCFYALVHVHIIH</sequence>
<feature type="transmembrane region" description="Helical" evidence="1">
    <location>
        <begin position="257"/>
        <end position="277"/>
    </location>
</feature>
<organism evidence="3 4">
    <name type="scientific">Schistosoma japonicum</name>
    <name type="common">Blood fluke</name>
    <dbReference type="NCBI Taxonomy" id="6182"/>
    <lineage>
        <taxon>Eukaryota</taxon>
        <taxon>Metazoa</taxon>
        <taxon>Spiralia</taxon>
        <taxon>Lophotrochozoa</taxon>
        <taxon>Platyhelminthes</taxon>
        <taxon>Trematoda</taxon>
        <taxon>Digenea</taxon>
        <taxon>Strigeidida</taxon>
        <taxon>Schistosomatoidea</taxon>
        <taxon>Schistosomatidae</taxon>
        <taxon>Schistosoma</taxon>
    </lineage>
</organism>
<name>A0A4Z2D0F5_SCHJA</name>
<keyword evidence="1" id="KW-0472">Membrane</keyword>
<proteinExistence type="predicted"/>
<feature type="chain" id="PRO_5021475683" evidence="2">
    <location>
        <begin position="26"/>
        <end position="278"/>
    </location>
</feature>
<keyword evidence="1" id="KW-1133">Transmembrane helix</keyword>
<keyword evidence="1" id="KW-0812">Transmembrane</keyword>
<keyword evidence="2" id="KW-0732">Signal</keyword>
<accession>A0A4Z2D0F5</accession>
<dbReference type="OrthoDB" id="6234096at2759"/>
<keyword evidence="4" id="KW-1185">Reference proteome</keyword>
<dbReference type="EMBL" id="SKCS01000382">
    <property type="protein sequence ID" value="TNN09985.1"/>
    <property type="molecule type" value="Genomic_DNA"/>
</dbReference>
<dbReference type="Proteomes" id="UP000311919">
    <property type="component" value="Unassembled WGS sequence"/>
</dbReference>
<feature type="signal peptide" evidence="2">
    <location>
        <begin position="1"/>
        <end position="25"/>
    </location>
</feature>
<reference evidence="3 4" key="1">
    <citation type="submission" date="2019-03" db="EMBL/GenBank/DDBJ databases">
        <title>An improved genome assembly of the fluke Schistosoma japonicum.</title>
        <authorList>
            <person name="Hu W."/>
            <person name="Luo F."/>
            <person name="Yin M."/>
            <person name="Mo X."/>
            <person name="Sun C."/>
            <person name="Wu Q."/>
            <person name="Zhu B."/>
            <person name="Xiang M."/>
            <person name="Wang J."/>
            <person name="Wang Y."/>
            <person name="Zhang T."/>
            <person name="Xu B."/>
            <person name="Zheng H."/>
            <person name="Feng Z."/>
        </authorList>
    </citation>
    <scope>NUCLEOTIDE SEQUENCE [LARGE SCALE GENOMIC DNA]</scope>
    <source>
        <strain evidence="3">HuSjv2</strain>
        <tissue evidence="3">Worms</tissue>
    </source>
</reference>
<evidence type="ECO:0000313" key="4">
    <source>
        <dbReference type="Proteomes" id="UP000311919"/>
    </source>
</evidence>
<evidence type="ECO:0000256" key="2">
    <source>
        <dbReference type="SAM" id="SignalP"/>
    </source>
</evidence>
<comment type="caution">
    <text evidence="3">The sequence shown here is derived from an EMBL/GenBank/DDBJ whole genome shotgun (WGS) entry which is preliminary data.</text>
</comment>
<protein>
    <submittedName>
        <fullName evidence="3">Uncharacterized protein</fullName>
    </submittedName>
</protein>